<dbReference type="InterPro" id="IPR005944">
    <property type="entry name" value="Pro_iminopeptidase"/>
</dbReference>
<comment type="catalytic activity">
    <reaction evidence="1">
        <text>Release of N-terminal proline from a peptide.</text>
        <dbReference type="EC" id="3.4.11.5"/>
    </reaction>
</comment>
<dbReference type="EMBL" id="UINC01226827">
    <property type="protein sequence ID" value="SVE57476.1"/>
    <property type="molecule type" value="Genomic_DNA"/>
</dbReference>
<dbReference type="SUPFAM" id="SSF53474">
    <property type="entry name" value="alpha/beta-Hydrolases"/>
    <property type="match status" value="1"/>
</dbReference>
<keyword evidence="8" id="KW-0378">Hydrolase</keyword>
<dbReference type="GO" id="GO:0004177">
    <property type="term" value="F:aminopeptidase activity"/>
    <property type="evidence" value="ECO:0007669"/>
    <property type="project" value="UniProtKB-KW"/>
</dbReference>
<keyword evidence="7" id="KW-0645">Protease</keyword>
<dbReference type="PANTHER" id="PTHR43722">
    <property type="entry name" value="PROLINE IMINOPEPTIDASE"/>
    <property type="match status" value="1"/>
</dbReference>
<reference evidence="11" key="1">
    <citation type="submission" date="2018-05" db="EMBL/GenBank/DDBJ databases">
        <authorList>
            <person name="Lanie J.A."/>
            <person name="Ng W.-L."/>
            <person name="Kazmierczak K.M."/>
            <person name="Andrzejewski T.M."/>
            <person name="Davidsen T.M."/>
            <person name="Wayne K.J."/>
            <person name="Tettelin H."/>
            <person name="Glass J.I."/>
            <person name="Rusch D."/>
            <person name="Podicherti R."/>
            <person name="Tsui H.-C.T."/>
            <person name="Winkler M.E."/>
        </authorList>
    </citation>
    <scope>NUCLEOTIDE SEQUENCE</scope>
</reference>
<dbReference type="Gene3D" id="3.40.50.1820">
    <property type="entry name" value="alpha/beta hydrolase"/>
    <property type="match status" value="1"/>
</dbReference>
<comment type="subcellular location">
    <subcellularLocation>
        <location evidence="2">Cytoplasm</location>
    </subcellularLocation>
</comment>
<dbReference type="InterPro" id="IPR000073">
    <property type="entry name" value="AB_hydrolase_1"/>
</dbReference>
<dbReference type="EC" id="3.4.11.5" evidence="4"/>
<dbReference type="PRINTS" id="PR00793">
    <property type="entry name" value="PROAMNOPTASE"/>
</dbReference>
<dbReference type="AlphaFoldDB" id="A0A383EKU5"/>
<evidence type="ECO:0000256" key="4">
    <source>
        <dbReference type="ARBA" id="ARBA00012568"/>
    </source>
</evidence>
<dbReference type="GO" id="GO:0005737">
    <property type="term" value="C:cytoplasm"/>
    <property type="evidence" value="ECO:0007669"/>
    <property type="project" value="UniProtKB-SubCell"/>
</dbReference>
<evidence type="ECO:0000256" key="1">
    <source>
        <dbReference type="ARBA" id="ARBA00001585"/>
    </source>
</evidence>
<evidence type="ECO:0000256" key="5">
    <source>
        <dbReference type="ARBA" id="ARBA00022438"/>
    </source>
</evidence>
<evidence type="ECO:0000256" key="2">
    <source>
        <dbReference type="ARBA" id="ARBA00004496"/>
    </source>
</evidence>
<feature type="non-terminal residue" evidence="11">
    <location>
        <position position="1"/>
    </location>
</feature>
<dbReference type="InterPro" id="IPR002410">
    <property type="entry name" value="Peptidase_S33"/>
</dbReference>
<sequence>QIEADSLCARLTVPESRQRPGQRSIDLRVIVLPATGKTVQADPIVLLAGGPGQAAAELGPYFFTVFPELRKKRDILPIDQRGTGESNSMACEQELKPLQNFELSGVTATEYYIDALKQCLNSLDADPAQYTTPIAMDDLEYIREILGYPQLNLFGISYGTRAALVYLRRHPTSVRSMILDAVVPMDMLVPEHIATDAESAFATVIADCQAQPACDQAFPDIISKLETAVN</sequence>
<evidence type="ECO:0000256" key="7">
    <source>
        <dbReference type="ARBA" id="ARBA00022670"/>
    </source>
</evidence>
<evidence type="ECO:0000256" key="6">
    <source>
        <dbReference type="ARBA" id="ARBA00022490"/>
    </source>
</evidence>
<dbReference type="InterPro" id="IPR029058">
    <property type="entry name" value="AB_hydrolase_fold"/>
</dbReference>
<feature type="non-terminal residue" evidence="11">
    <location>
        <position position="230"/>
    </location>
</feature>
<name>A0A383EKU5_9ZZZZ</name>
<proteinExistence type="inferred from homology"/>
<dbReference type="PANTHER" id="PTHR43722:SF1">
    <property type="entry name" value="PROLINE IMINOPEPTIDASE"/>
    <property type="match status" value="1"/>
</dbReference>
<protein>
    <recommendedName>
        <fullName evidence="4">prolyl aminopeptidase</fullName>
        <ecNumber evidence="4">3.4.11.5</ecNumber>
    </recommendedName>
    <alternativeName>
        <fullName evidence="9">Prolyl aminopeptidase</fullName>
    </alternativeName>
</protein>
<dbReference type="Pfam" id="PF00561">
    <property type="entry name" value="Abhydrolase_1"/>
    <property type="match status" value="1"/>
</dbReference>
<keyword evidence="5" id="KW-0031">Aminopeptidase</keyword>
<comment type="similarity">
    <text evidence="3">Belongs to the peptidase S33 family.</text>
</comment>
<feature type="domain" description="AB hydrolase-1" evidence="10">
    <location>
        <begin position="43"/>
        <end position="187"/>
    </location>
</feature>
<accession>A0A383EKU5</accession>
<evidence type="ECO:0000256" key="3">
    <source>
        <dbReference type="ARBA" id="ARBA00010088"/>
    </source>
</evidence>
<evidence type="ECO:0000313" key="11">
    <source>
        <dbReference type="EMBL" id="SVE57476.1"/>
    </source>
</evidence>
<keyword evidence="6" id="KW-0963">Cytoplasm</keyword>
<dbReference type="GO" id="GO:0006508">
    <property type="term" value="P:proteolysis"/>
    <property type="evidence" value="ECO:0007669"/>
    <property type="project" value="UniProtKB-KW"/>
</dbReference>
<evidence type="ECO:0000256" key="8">
    <source>
        <dbReference type="ARBA" id="ARBA00022801"/>
    </source>
</evidence>
<gene>
    <name evidence="11" type="ORF">METZ01_LOCUS510330</name>
</gene>
<evidence type="ECO:0000259" key="10">
    <source>
        <dbReference type="Pfam" id="PF00561"/>
    </source>
</evidence>
<organism evidence="11">
    <name type="scientific">marine metagenome</name>
    <dbReference type="NCBI Taxonomy" id="408172"/>
    <lineage>
        <taxon>unclassified sequences</taxon>
        <taxon>metagenomes</taxon>
        <taxon>ecological metagenomes</taxon>
    </lineage>
</organism>
<evidence type="ECO:0000256" key="9">
    <source>
        <dbReference type="ARBA" id="ARBA00029605"/>
    </source>
</evidence>